<keyword evidence="3" id="KW-1185">Reference proteome</keyword>
<dbReference type="EMBL" id="CP104874">
    <property type="protein sequence ID" value="WWF05662.1"/>
    <property type="molecule type" value="Genomic_DNA"/>
</dbReference>
<organism evidence="2 3">
    <name type="scientific">Janibacter terrae</name>
    <dbReference type="NCBI Taxonomy" id="103817"/>
    <lineage>
        <taxon>Bacteria</taxon>
        <taxon>Bacillati</taxon>
        <taxon>Actinomycetota</taxon>
        <taxon>Actinomycetes</taxon>
        <taxon>Micrococcales</taxon>
        <taxon>Intrasporangiaceae</taxon>
        <taxon>Janibacter</taxon>
    </lineage>
</organism>
<dbReference type="Gene3D" id="1.10.3210.10">
    <property type="entry name" value="Hypothetical protein af1432"/>
    <property type="match status" value="1"/>
</dbReference>
<feature type="transmembrane region" description="Helical" evidence="1">
    <location>
        <begin position="162"/>
        <end position="179"/>
    </location>
</feature>
<reference evidence="2 3" key="1">
    <citation type="submission" date="2022-09" db="EMBL/GenBank/DDBJ databases">
        <title>Complete genome sequence of Janibacter terrae strain COS04-44, PCL-degrading bacteria isolated from oil spilled coast.</title>
        <authorList>
            <person name="Park H."/>
            <person name="Kim J.Y."/>
            <person name="An S.H."/>
            <person name="Lee C.M."/>
            <person name="Weon H.-Y."/>
        </authorList>
    </citation>
    <scope>NUCLEOTIDE SEQUENCE [LARGE SCALE GENOMIC DNA]</scope>
    <source>
        <strain evidence="2 3">COS04-44</strain>
    </source>
</reference>
<dbReference type="InterPro" id="IPR052020">
    <property type="entry name" value="Cyclic_di-GMP/3'3'-cGAMP_PDE"/>
</dbReference>
<dbReference type="Proteomes" id="UP001381003">
    <property type="component" value="Chromosome"/>
</dbReference>
<evidence type="ECO:0000256" key="1">
    <source>
        <dbReference type="SAM" id="Phobius"/>
    </source>
</evidence>
<dbReference type="Pfam" id="PF13487">
    <property type="entry name" value="HD_5"/>
    <property type="match status" value="1"/>
</dbReference>
<evidence type="ECO:0000313" key="3">
    <source>
        <dbReference type="Proteomes" id="UP001381003"/>
    </source>
</evidence>
<dbReference type="InterPro" id="IPR003607">
    <property type="entry name" value="HD/PDEase_dom"/>
</dbReference>
<feature type="transmembrane region" description="Helical" evidence="1">
    <location>
        <begin position="88"/>
        <end position="106"/>
    </location>
</feature>
<dbReference type="CDD" id="cd00077">
    <property type="entry name" value="HDc"/>
    <property type="match status" value="1"/>
</dbReference>
<accession>A0ABZ2FEA8</accession>
<dbReference type="PANTHER" id="PTHR45228:SF4">
    <property type="entry name" value="LIPOPROTEIN"/>
    <property type="match status" value="1"/>
</dbReference>
<protein>
    <recommendedName>
        <fullName evidence="4">HD-GYP domain-containing protein</fullName>
    </recommendedName>
</protein>
<dbReference type="SUPFAM" id="SSF109604">
    <property type="entry name" value="HD-domain/PDEase-like"/>
    <property type="match status" value="1"/>
</dbReference>
<name>A0ABZ2FEA8_9MICO</name>
<feature type="transmembrane region" description="Helical" evidence="1">
    <location>
        <begin position="45"/>
        <end position="68"/>
    </location>
</feature>
<keyword evidence="1" id="KW-1133">Transmembrane helix</keyword>
<keyword evidence="1" id="KW-0472">Membrane</keyword>
<dbReference type="PANTHER" id="PTHR45228">
    <property type="entry name" value="CYCLIC DI-GMP PHOSPHODIESTERASE TM_0186-RELATED"/>
    <property type="match status" value="1"/>
</dbReference>
<evidence type="ECO:0000313" key="2">
    <source>
        <dbReference type="EMBL" id="WWF05662.1"/>
    </source>
</evidence>
<gene>
    <name evidence="2" type="ORF">N5P18_01970</name>
</gene>
<dbReference type="RefSeq" id="WP_338538519.1">
    <property type="nucleotide sequence ID" value="NZ_CP104874.1"/>
</dbReference>
<sequence length="386" mass="40406">MVATGVSAALAGPPRELSWVVALLVVASLASISKPQAVGPFQLSVAGMIHIASIPLVGPVGAIVVAVLPVLLDRNNTVKRVFNASQRVLLVIAGSAAYAAAGGWQLGMTDTMPTPQNLALRVAVTAVAASLINAFLLAGVLQLSTNAPWRVVLVDVLKQTSSAYALSIVGAYLLVVLWAPAGLGWVAALFFLPSLLVIQWGLRQHAEEWATRHDVLAPFVGALELRHPGAAEDARVVAAAAGAIATTMGLSARVVDQVTAAARLRDVGKLALEDAPPAIRRRDHADASRRVFGSIAFLDESMEIITAHQERYDGEGRPHGLIGRSIPVGARVLATADAWGTCVLEGVSPEEAVTSCEHMAGHALDPKCVVALRRALERDQLPKAVV</sequence>
<evidence type="ECO:0008006" key="4">
    <source>
        <dbReference type="Google" id="ProtNLM"/>
    </source>
</evidence>
<feature type="transmembrane region" description="Helical" evidence="1">
    <location>
        <begin position="118"/>
        <end position="141"/>
    </location>
</feature>
<proteinExistence type="predicted"/>
<keyword evidence="1" id="KW-0812">Transmembrane</keyword>
<feature type="transmembrane region" description="Helical" evidence="1">
    <location>
        <begin position="17"/>
        <end position="33"/>
    </location>
</feature>